<keyword evidence="2" id="KW-1185">Reference proteome</keyword>
<name>A0A9R0P0I6_AMYMS</name>
<protein>
    <submittedName>
        <fullName evidence="1">Uncharacterized protein</fullName>
    </submittedName>
</protein>
<reference evidence="1 2" key="1">
    <citation type="journal article" date="2011" name="J. Bacteriol.">
        <title>Whole genome sequence of the rifamycin B-producing strain Amycolatopsis mediterranei S699.</title>
        <authorList>
            <person name="Verma M."/>
            <person name="Kaur J."/>
            <person name="Kumar M."/>
            <person name="Kumari K."/>
            <person name="Saxena A."/>
            <person name="Anand S."/>
            <person name="Nigam A."/>
            <person name="Ravi V."/>
            <person name="Raghuvanshi S."/>
            <person name="Khurana P."/>
            <person name="Tyagi A.K."/>
            <person name="Khurana J.P."/>
            <person name="Lal R."/>
        </authorList>
    </citation>
    <scope>NUCLEOTIDE SEQUENCE [LARGE SCALE GENOMIC DNA]</scope>
    <source>
        <strain evidence="1 2">S699</strain>
    </source>
</reference>
<organism evidence="1 2">
    <name type="scientific">Amycolatopsis mediterranei (strain S699)</name>
    <name type="common">Nocardia mediterranei</name>
    <dbReference type="NCBI Taxonomy" id="713604"/>
    <lineage>
        <taxon>Bacteria</taxon>
        <taxon>Bacillati</taxon>
        <taxon>Actinomycetota</taxon>
        <taxon>Actinomycetes</taxon>
        <taxon>Pseudonocardiales</taxon>
        <taxon>Pseudonocardiaceae</taxon>
        <taxon>Amycolatopsis</taxon>
    </lineage>
</organism>
<dbReference type="AlphaFoldDB" id="A0A9R0P0I6"/>
<dbReference type="EMBL" id="CP002896">
    <property type="protein sequence ID" value="AEK44045.1"/>
    <property type="molecule type" value="Genomic_DNA"/>
</dbReference>
<evidence type="ECO:0000313" key="1">
    <source>
        <dbReference type="EMBL" id="AEK44045.1"/>
    </source>
</evidence>
<evidence type="ECO:0000313" key="2">
    <source>
        <dbReference type="Proteomes" id="UP000006138"/>
    </source>
</evidence>
<dbReference type="Proteomes" id="UP000006138">
    <property type="component" value="Chromosome"/>
</dbReference>
<dbReference type="KEGG" id="amn:RAM_27840"/>
<proteinExistence type="predicted"/>
<accession>A0A9R0P0I6</accession>
<gene>
    <name evidence="1" type="ordered locus">RAM_27840</name>
</gene>
<sequence length="34" mass="3528">MPQMVTASIRTIASVGAVSSGSLWSVQLRRPGPS</sequence>